<evidence type="ECO:0008006" key="2">
    <source>
        <dbReference type="Google" id="ProtNLM"/>
    </source>
</evidence>
<protein>
    <recommendedName>
        <fullName evidence="2">ABC transporter substrate-binding protein</fullName>
    </recommendedName>
</protein>
<reference evidence="1" key="1">
    <citation type="journal article" date="2020" name="mSystems">
        <title>Genome- and Community-Level Interaction Insights into Carbon Utilization and Element Cycling Functions of Hydrothermarchaeota in Hydrothermal Sediment.</title>
        <authorList>
            <person name="Zhou Z."/>
            <person name="Liu Y."/>
            <person name="Xu W."/>
            <person name="Pan J."/>
            <person name="Luo Z.H."/>
            <person name="Li M."/>
        </authorList>
    </citation>
    <scope>NUCLEOTIDE SEQUENCE [LARGE SCALE GENOMIC DNA]</scope>
    <source>
        <strain evidence="1">SpSt-289</strain>
    </source>
</reference>
<gene>
    <name evidence="1" type="ORF">ENQ20_12105</name>
</gene>
<name>A0A7C1K0L0_9CHLR</name>
<dbReference type="AlphaFoldDB" id="A0A7C1K0L0"/>
<sequence length="418" mass="46587">MNRTRIIFVSIIAATLLIIGLTLLLTNQGGGGAGTALTVQRPDAVSIRILTSLPVEPWVRNAAERFNAEKRTLDGIPIQVQVEAVDGLTALGRWDRNEYGALLNDQMPDTLTEEERNALEQFPVAWIPDSRYLVELANASYKERLGRDVFLTDGEYRARPIAISLFAWGLYESRARVLERKFGEINWRTIHDAAVAPGGWPELGGEAAWGFFKLVVPNPARNVGGLAAMIAAAGEYYGRTNISVEDVVNPEFQRWLKELMGAVTDFSSSTAYTAEDFALFGYSVGDGGQLLESDLLQNMQGIITRWEDPLSIYYPQYLTWFDFPFSVWVGPETTALQKNAALEFQRYLLSDEQQKAALAYGLRPANPNIAVDAAADSLFTKWAERGVLSIVPRTTAMRSPDRDTLLALLRWFDLNVKR</sequence>
<accession>A0A7C1K0L0</accession>
<proteinExistence type="predicted"/>
<organism evidence="1">
    <name type="scientific">Caldilinea aerophila</name>
    <dbReference type="NCBI Taxonomy" id="133453"/>
    <lineage>
        <taxon>Bacteria</taxon>
        <taxon>Bacillati</taxon>
        <taxon>Chloroflexota</taxon>
        <taxon>Caldilineae</taxon>
        <taxon>Caldilineales</taxon>
        <taxon>Caldilineaceae</taxon>
        <taxon>Caldilinea</taxon>
    </lineage>
</organism>
<comment type="caution">
    <text evidence="1">The sequence shown here is derived from an EMBL/GenBank/DDBJ whole genome shotgun (WGS) entry which is preliminary data.</text>
</comment>
<evidence type="ECO:0000313" key="1">
    <source>
        <dbReference type="EMBL" id="HDX32209.1"/>
    </source>
</evidence>
<dbReference type="EMBL" id="DSMG01000119">
    <property type="protein sequence ID" value="HDX32209.1"/>
    <property type="molecule type" value="Genomic_DNA"/>
</dbReference>
<dbReference type="SUPFAM" id="SSF53850">
    <property type="entry name" value="Periplasmic binding protein-like II"/>
    <property type="match status" value="1"/>
</dbReference>